<dbReference type="GO" id="GO:0043130">
    <property type="term" value="F:ubiquitin binding"/>
    <property type="evidence" value="ECO:0007669"/>
    <property type="project" value="InterPro"/>
</dbReference>
<feature type="compositionally biased region" description="Acidic residues" evidence="1">
    <location>
        <begin position="597"/>
        <end position="614"/>
    </location>
</feature>
<dbReference type="PANTHER" id="PTHR21494">
    <property type="entry name" value="ACTIVATING SIGNAL COINTEGRATOR 1 COMPLEX SUBUNIT 2 ASC-1 COMPLEX SUBUNIT P100"/>
    <property type="match status" value="1"/>
</dbReference>
<dbReference type="GO" id="GO:0006355">
    <property type="term" value="P:regulation of DNA-templated transcription"/>
    <property type="evidence" value="ECO:0007669"/>
    <property type="project" value="TreeGrafter"/>
</dbReference>
<dbReference type="STRING" id="139723.A0A182MES9"/>
<dbReference type="PANTHER" id="PTHR21494:SF0">
    <property type="entry name" value="ACTIVATING SIGNAL COINTEGRATOR 1 COMPLEX SUBUNIT 2"/>
    <property type="match status" value="1"/>
</dbReference>
<dbReference type="InterPro" id="IPR003892">
    <property type="entry name" value="CUE"/>
</dbReference>
<sequence>MANKTKNNCGPPLSTLKITHSENGIQRNVAALHVTWKDTRCFTKYTAFLVNGQESVSDGILEQWANETEWFIKDMQHLLNLEYHKFWSTIVYNTTTLESIVSFMQNALPFYMVPVLNSMDNERILPLYTSAYTVVFKVICRLTTTQESDACWMEPEFYGQLVYKHFIITVPFLFDLISVYSRDNIDEISRIIDLILKLQPKYIQDLKQGLSYLLNAFTIIQTRCESELSEANASESTLNDLTLYAQDCSSVLVQLLAVSTPLRQMCTELNVEFAISNFYDNAIIVLYRNIQEVNKHSQYLNNLNDMRVELLETFRSILCVQLDKILENTDGGLLAADKFISILTECLANNVFVKDYKNLYDIEDDLAIVQLGYKSVDQVKYDFIQKAYTKDASDIQEDHPRTQSNTAEETDEGFTVNAEQQDMEQKIEQNVQNIMELLPHLEAAQIRKVVCTYDNIEEAISVLLEKEVPNSEMQAVAGQEELRIPNDPLDEFYLRTGIDRLNIYDGDEFDVMVNDKVKGIIKKGKGMPGQPKSLNALLDDKSHIQQVRHIYRQFDLVAENDLDDDEYDDSFEAMTESESRHVKLSKDARNTFVDEVLDNESDSDNANDSEEEQEANQNQSLAFCENPELARKRYEEKLNSRYLRRHGTAATGPKEADVRGKPKGQGQDSKVLLNRRHKNENKALSGNHNRKQGASYKRNRGMLPS</sequence>
<dbReference type="EMBL" id="AXCM01000447">
    <property type="status" value="NOT_ANNOTATED_CDS"/>
    <property type="molecule type" value="Genomic_DNA"/>
</dbReference>
<organism evidence="3 4">
    <name type="scientific">Anopheles culicifacies</name>
    <dbReference type="NCBI Taxonomy" id="139723"/>
    <lineage>
        <taxon>Eukaryota</taxon>
        <taxon>Metazoa</taxon>
        <taxon>Ecdysozoa</taxon>
        <taxon>Arthropoda</taxon>
        <taxon>Hexapoda</taxon>
        <taxon>Insecta</taxon>
        <taxon>Pterygota</taxon>
        <taxon>Neoptera</taxon>
        <taxon>Endopterygota</taxon>
        <taxon>Diptera</taxon>
        <taxon>Nematocera</taxon>
        <taxon>Culicoidea</taxon>
        <taxon>Culicidae</taxon>
        <taxon>Anophelinae</taxon>
        <taxon>Anopheles</taxon>
        <taxon>culicifacies species complex</taxon>
    </lineage>
</organism>
<keyword evidence="4" id="KW-1185">Reference proteome</keyword>
<dbReference type="VEuPathDB" id="VectorBase:ACUA016533"/>
<accession>A0A182MES9</accession>
<evidence type="ECO:0000313" key="4">
    <source>
        <dbReference type="Proteomes" id="UP000075883"/>
    </source>
</evidence>
<reference evidence="3" key="2">
    <citation type="submission" date="2020-05" db="UniProtKB">
        <authorList>
            <consortium name="EnsemblMetazoa"/>
        </authorList>
    </citation>
    <scope>IDENTIFICATION</scope>
    <source>
        <strain evidence="3">A-37</strain>
    </source>
</reference>
<evidence type="ECO:0000256" key="1">
    <source>
        <dbReference type="SAM" id="MobiDB-lite"/>
    </source>
</evidence>
<evidence type="ECO:0000259" key="2">
    <source>
        <dbReference type="PROSITE" id="PS51140"/>
    </source>
</evidence>
<feature type="domain" description="CUE" evidence="2">
    <location>
        <begin position="426"/>
        <end position="472"/>
    </location>
</feature>
<proteinExistence type="predicted"/>
<dbReference type="InterPro" id="IPR052586">
    <property type="entry name" value="ASCC2"/>
</dbReference>
<feature type="region of interest" description="Disordered" evidence="1">
    <location>
        <begin position="394"/>
        <end position="415"/>
    </location>
</feature>
<dbReference type="PROSITE" id="PS51140">
    <property type="entry name" value="CUE"/>
    <property type="match status" value="1"/>
</dbReference>
<feature type="region of interest" description="Disordered" evidence="1">
    <location>
        <begin position="642"/>
        <end position="705"/>
    </location>
</feature>
<dbReference type="EnsemblMetazoa" id="ACUA016533-RA">
    <property type="protein sequence ID" value="ACUA016533-PA"/>
    <property type="gene ID" value="ACUA016533"/>
</dbReference>
<feature type="region of interest" description="Disordered" evidence="1">
    <location>
        <begin position="597"/>
        <end position="626"/>
    </location>
</feature>
<protein>
    <recommendedName>
        <fullName evidence="2">CUE domain-containing protein</fullName>
    </recommendedName>
</protein>
<reference evidence="4" key="1">
    <citation type="submission" date="2013-09" db="EMBL/GenBank/DDBJ databases">
        <title>The Genome Sequence of Anopheles culicifacies species A.</title>
        <authorList>
            <consortium name="The Broad Institute Genomics Platform"/>
            <person name="Neafsey D.E."/>
            <person name="Besansky N."/>
            <person name="Howell P."/>
            <person name="Walton C."/>
            <person name="Young S.K."/>
            <person name="Zeng Q."/>
            <person name="Gargeya S."/>
            <person name="Fitzgerald M."/>
            <person name="Haas B."/>
            <person name="Abouelleil A."/>
            <person name="Allen A.W."/>
            <person name="Alvarado L."/>
            <person name="Arachchi H.M."/>
            <person name="Berlin A.M."/>
            <person name="Chapman S.B."/>
            <person name="Gainer-Dewar J."/>
            <person name="Goldberg J."/>
            <person name="Griggs A."/>
            <person name="Gujja S."/>
            <person name="Hansen M."/>
            <person name="Howarth C."/>
            <person name="Imamovic A."/>
            <person name="Ireland A."/>
            <person name="Larimer J."/>
            <person name="McCowan C."/>
            <person name="Murphy C."/>
            <person name="Pearson M."/>
            <person name="Poon T.W."/>
            <person name="Priest M."/>
            <person name="Roberts A."/>
            <person name="Saif S."/>
            <person name="Shea T."/>
            <person name="Sisk P."/>
            <person name="Sykes S."/>
            <person name="Wortman J."/>
            <person name="Nusbaum C."/>
            <person name="Birren B."/>
        </authorList>
    </citation>
    <scope>NUCLEOTIDE SEQUENCE [LARGE SCALE GENOMIC DNA]</scope>
    <source>
        <strain evidence="4">A-37</strain>
    </source>
</reference>
<evidence type="ECO:0000313" key="3">
    <source>
        <dbReference type="EnsemblMetazoa" id="ACUA016533-PA"/>
    </source>
</evidence>
<dbReference type="Proteomes" id="UP000075883">
    <property type="component" value="Unassembled WGS sequence"/>
</dbReference>
<dbReference type="AlphaFoldDB" id="A0A182MES9"/>
<name>A0A182MES9_9DIPT</name>